<protein>
    <submittedName>
        <fullName evidence="7">Diheme cytochrome c-553</fullName>
    </submittedName>
</protein>
<evidence type="ECO:0000256" key="2">
    <source>
        <dbReference type="ARBA" id="ARBA00022723"/>
    </source>
</evidence>
<dbReference type="GO" id="GO:0020037">
    <property type="term" value="F:heme binding"/>
    <property type="evidence" value="ECO:0007669"/>
    <property type="project" value="InterPro"/>
</dbReference>
<dbReference type="SUPFAM" id="SSF46626">
    <property type="entry name" value="Cytochrome c"/>
    <property type="match status" value="1"/>
</dbReference>
<feature type="transmembrane region" description="Helical" evidence="5">
    <location>
        <begin position="6"/>
        <end position="24"/>
    </location>
</feature>
<dbReference type="PANTHER" id="PTHR35008">
    <property type="entry name" value="BLL4482 PROTEIN-RELATED"/>
    <property type="match status" value="1"/>
</dbReference>
<dbReference type="InterPro" id="IPR009056">
    <property type="entry name" value="Cyt_c-like_dom"/>
</dbReference>
<dbReference type="GO" id="GO:0046872">
    <property type="term" value="F:metal ion binding"/>
    <property type="evidence" value="ECO:0007669"/>
    <property type="project" value="UniProtKB-KW"/>
</dbReference>
<dbReference type="PROSITE" id="PS51007">
    <property type="entry name" value="CYTC"/>
    <property type="match status" value="1"/>
</dbReference>
<dbReference type="GO" id="GO:0009055">
    <property type="term" value="F:electron transfer activity"/>
    <property type="evidence" value="ECO:0007669"/>
    <property type="project" value="InterPro"/>
</dbReference>
<keyword evidence="5" id="KW-1133">Transmembrane helix</keyword>
<organism evidence="7">
    <name type="scientific">Ignavibacterium album</name>
    <dbReference type="NCBI Taxonomy" id="591197"/>
    <lineage>
        <taxon>Bacteria</taxon>
        <taxon>Pseudomonadati</taxon>
        <taxon>Ignavibacteriota</taxon>
        <taxon>Ignavibacteria</taxon>
        <taxon>Ignavibacteriales</taxon>
        <taxon>Ignavibacteriaceae</taxon>
        <taxon>Ignavibacterium</taxon>
    </lineage>
</organism>
<keyword evidence="1 4" id="KW-0349">Heme</keyword>
<dbReference type="PANTHER" id="PTHR35008:SF4">
    <property type="entry name" value="BLL4482 PROTEIN"/>
    <property type="match status" value="1"/>
</dbReference>
<reference evidence="7" key="1">
    <citation type="journal article" date="2020" name="mSystems">
        <title>Genome- and Community-Level Interaction Insights into Carbon Utilization and Element Cycling Functions of Hydrothermarchaeota in Hydrothermal Sediment.</title>
        <authorList>
            <person name="Zhou Z."/>
            <person name="Liu Y."/>
            <person name="Xu W."/>
            <person name="Pan J."/>
            <person name="Luo Z.H."/>
            <person name="Li M."/>
        </authorList>
    </citation>
    <scope>NUCLEOTIDE SEQUENCE [LARGE SCALE GENOMIC DNA]</scope>
    <source>
        <strain evidence="7">SpSt-479</strain>
    </source>
</reference>
<evidence type="ECO:0000256" key="1">
    <source>
        <dbReference type="ARBA" id="ARBA00022617"/>
    </source>
</evidence>
<accession>A0A7V3E8U5</accession>
<keyword evidence="2 4" id="KW-0479">Metal-binding</keyword>
<keyword evidence="5" id="KW-0812">Transmembrane</keyword>
<dbReference type="PROSITE" id="PS51257">
    <property type="entry name" value="PROKAR_LIPOPROTEIN"/>
    <property type="match status" value="1"/>
</dbReference>
<evidence type="ECO:0000256" key="3">
    <source>
        <dbReference type="ARBA" id="ARBA00023004"/>
    </source>
</evidence>
<proteinExistence type="predicted"/>
<feature type="domain" description="Cytochrome c" evidence="6">
    <location>
        <begin position="38"/>
        <end position="178"/>
    </location>
</feature>
<dbReference type="EMBL" id="DSUJ01000011">
    <property type="protein sequence ID" value="HFI92777.1"/>
    <property type="molecule type" value="Genomic_DNA"/>
</dbReference>
<evidence type="ECO:0000256" key="5">
    <source>
        <dbReference type="SAM" id="Phobius"/>
    </source>
</evidence>
<keyword evidence="3 4" id="KW-0408">Iron</keyword>
<evidence type="ECO:0000256" key="4">
    <source>
        <dbReference type="PROSITE-ProRule" id="PRU00433"/>
    </source>
</evidence>
<keyword evidence="5" id="KW-0472">Membrane</keyword>
<evidence type="ECO:0000313" key="7">
    <source>
        <dbReference type="EMBL" id="HFI92777.1"/>
    </source>
</evidence>
<evidence type="ECO:0000259" key="6">
    <source>
        <dbReference type="PROSITE" id="PS51007"/>
    </source>
</evidence>
<dbReference type="AlphaFoldDB" id="A0A7V3E8U5"/>
<dbReference type="InterPro" id="IPR036909">
    <property type="entry name" value="Cyt_c-like_dom_sf"/>
</dbReference>
<gene>
    <name evidence="7" type="ORF">ENS31_14760</name>
</gene>
<dbReference type="InterPro" id="IPR051459">
    <property type="entry name" value="Cytochrome_c-type_DH"/>
</dbReference>
<dbReference type="Gene3D" id="1.10.760.10">
    <property type="entry name" value="Cytochrome c-like domain"/>
    <property type="match status" value="1"/>
</dbReference>
<name>A0A7V3E8U5_9BACT</name>
<comment type="caution">
    <text evidence="7">The sequence shown here is derived from an EMBL/GenBank/DDBJ whole genome shotgun (WGS) entry which is preliminary data.</text>
</comment>
<sequence length="197" mass="21618">MFRFKIAFSIVVFTFMAVFIFSACDNSANEKKEKSHADKVARGEFLVTFGGCGDCHTPKVFTPKGPVLDTTKMLSGSPSTTQISEVDANLVKPGKWVLFTQDITAAVGPWGASFAANLTPDNETGIGSWNEEMFINAMRTGKHLGAGRPIMPPMPWELVGHHSDDDLKAMFAYLKSLKPVKNKVPDYMPPDIVFAQK</sequence>